<organism evidence="2 3">
    <name type="scientific">Occallatibacter riparius</name>
    <dbReference type="NCBI Taxonomy" id="1002689"/>
    <lineage>
        <taxon>Bacteria</taxon>
        <taxon>Pseudomonadati</taxon>
        <taxon>Acidobacteriota</taxon>
        <taxon>Terriglobia</taxon>
        <taxon>Terriglobales</taxon>
        <taxon>Acidobacteriaceae</taxon>
        <taxon>Occallatibacter</taxon>
    </lineage>
</organism>
<reference evidence="2" key="1">
    <citation type="submission" date="2021-04" db="EMBL/GenBank/DDBJ databases">
        <title>Phylogenetic analysis of Acidobacteriaceae.</title>
        <authorList>
            <person name="Qiu L."/>
            <person name="Zhang Q."/>
        </authorList>
    </citation>
    <scope>NUCLEOTIDE SEQUENCE</scope>
    <source>
        <strain evidence="2">DSM 25168</strain>
    </source>
</reference>
<dbReference type="EMBL" id="CP093313">
    <property type="protein sequence ID" value="UWZ81927.1"/>
    <property type="molecule type" value="Genomic_DNA"/>
</dbReference>
<dbReference type="RefSeq" id="WP_260790904.1">
    <property type="nucleotide sequence ID" value="NZ_CP093313.1"/>
</dbReference>
<dbReference type="AlphaFoldDB" id="A0A9J7BGQ5"/>
<proteinExistence type="predicted"/>
<evidence type="ECO:0000256" key="1">
    <source>
        <dbReference type="SAM" id="MobiDB-lite"/>
    </source>
</evidence>
<dbReference type="KEGG" id="orp:MOP44_15220"/>
<feature type="region of interest" description="Disordered" evidence="1">
    <location>
        <begin position="97"/>
        <end position="167"/>
    </location>
</feature>
<accession>A0A9J7BGQ5</accession>
<protein>
    <submittedName>
        <fullName evidence="2">Uncharacterized protein</fullName>
    </submittedName>
</protein>
<gene>
    <name evidence="2" type="ORF">MOP44_15220</name>
</gene>
<sequence>MRTVLQAISGRAGITLDLPAAGLDSRIFDEQIGPTPVREALLQVLYGSGLNYIIQYASSDPPLVKRLVVSAQAEHASAADQQIASGNGIKQAPKMEIADQAFDGGSEEQPPEESQPLISGPAPNVPGVPANFNLKEAAAQAHKTPGEILDEMQKRQLEILQAQTPQP</sequence>
<evidence type="ECO:0000313" key="2">
    <source>
        <dbReference type="EMBL" id="UWZ81927.1"/>
    </source>
</evidence>
<name>A0A9J7BGQ5_9BACT</name>
<dbReference type="Proteomes" id="UP001059380">
    <property type="component" value="Chromosome"/>
</dbReference>
<evidence type="ECO:0000313" key="3">
    <source>
        <dbReference type="Proteomes" id="UP001059380"/>
    </source>
</evidence>
<keyword evidence="3" id="KW-1185">Reference proteome</keyword>